<feature type="region of interest" description="Disordered" evidence="1">
    <location>
        <begin position="614"/>
        <end position="683"/>
    </location>
</feature>
<dbReference type="VEuPathDB" id="FungiDB:TRICI_005881"/>
<feature type="compositionally biased region" description="Acidic residues" evidence="1">
    <location>
        <begin position="243"/>
        <end position="256"/>
    </location>
</feature>
<feature type="compositionally biased region" description="Polar residues" evidence="1">
    <location>
        <begin position="570"/>
        <end position="591"/>
    </location>
</feature>
<proteinExistence type="predicted"/>
<dbReference type="PANTHER" id="PTHR42088">
    <property type="entry name" value="YALI0F10131P"/>
    <property type="match status" value="1"/>
</dbReference>
<gene>
    <name evidence="3" type="ORF">TRICI_005881</name>
</gene>
<feature type="transmembrane region" description="Helical" evidence="2">
    <location>
        <begin position="54"/>
        <end position="74"/>
    </location>
</feature>
<dbReference type="PANTHER" id="PTHR42088:SF1">
    <property type="entry name" value="YALI0F10131P"/>
    <property type="match status" value="1"/>
</dbReference>
<comment type="caution">
    <text evidence="3">The sequence shown here is derived from an EMBL/GenBank/DDBJ whole genome shotgun (WGS) entry which is preliminary data.</text>
</comment>
<evidence type="ECO:0000313" key="4">
    <source>
        <dbReference type="Proteomes" id="UP000761534"/>
    </source>
</evidence>
<reference evidence="3" key="1">
    <citation type="journal article" date="2019" name="G3 (Bethesda)">
        <title>Genome Assemblies of Two Rare Opportunistic Yeast Pathogens: Diutina rugosa (syn. Candida rugosa) and Trichomonascus ciferrii (syn. Candida ciferrii).</title>
        <authorList>
            <person name="Mixao V."/>
            <person name="Saus E."/>
            <person name="Hansen A.P."/>
            <person name="Lass-Florl C."/>
            <person name="Gabaldon T."/>
        </authorList>
    </citation>
    <scope>NUCLEOTIDE SEQUENCE</scope>
    <source>
        <strain evidence="3">CBS 4856</strain>
    </source>
</reference>
<feature type="region of interest" description="Disordered" evidence="1">
    <location>
        <begin position="358"/>
        <end position="593"/>
    </location>
</feature>
<dbReference type="EMBL" id="SWFS01000466">
    <property type="protein sequence ID" value="KAA8902520.1"/>
    <property type="molecule type" value="Genomic_DNA"/>
</dbReference>
<feature type="compositionally biased region" description="Polar residues" evidence="1">
    <location>
        <begin position="204"/>
        <end position="217"/>
    </location>
</feature>
<accession>A0A642UTE1</accession>
<evidence type="ECO:0000256" key="1">
    <source>
        <dbReference type="SAM" id="MobiDB-lite"/>
    </source>
</evidence>
<feature type="compositionally biased region" description="Low complexity" evidence="1">
    <location>
        <begin position="287"/>
        <end position="297"/>
    </location>
</feature>
<feature type="compositionally biased region" description="Polar residues" evidence="1">
    <location>
        <begin position="450"/>
        <end position="469"/>
    </location>
</feature>
<protein>
    <submittedName>
        <fullName evidence="3">Uncharacterized protein</fullName>
    </submittedName>
</protein>
<feature type="compositionally biased region" description="Basic and acidic residues" evidence="1">
    <location>
        <begin position="358"/>
        <end position="413"/>
    </location>
</feature>
<dbReference type="AlphaFoldDB" id="A0A642UTE1"/>
<sequence length="683" mass="76902">MGIVYHHHIHHETRPSESISFSTPTVVKREEKTCGPDDDSGVCEKPVHSQGLPIGLGVGIPVAIAIAVLIYLHYRHVKKLKKEEEKDRDIDVDIDMEDYNPSEIKKKMDQARDFDNDEEDQHPVMQEKFNPKSVASDDPFYATMPYISHPDFAGSKTSLEEYSRSLNSVYDQQHTASVYGGSIPRYPSPARLKNDLTSPIGRVPSNSSTSQSFVSAHGSTPAIGMIHEEKTASSGTHKSPFDDNPDSSDDDSSTDGEVDHSFHNRMEEKLAAGIEDIERSSSRQTANNGNNTNNDGNFALFDDDNETTNNHNVNLSRKDTGHYNRVKSFYREYMPEEEIEKERLERERLEQERLEQERLEQERQEQERLEQERQERERREQERFEQERQEQVRIEQERQDHARFEQELREQERQQAPQNEPEALQHNPVGSKPPFLQLRESLVQPRGQANGENNWPLNEPANEQRTQTMHSRRFTDDGSVYSATIPTMPDHPDDLFPKRGHPSNASEYSDYRPDSQFPPSISQQGHRPPPAPLPKLSDLPTPHSLSETESPIAFAPQNRYKGASSPKPPTTQAFNPLTDWAQPSVQSSSGALPSPHALRQSLVLMSAVDFAPPKKFSNAAGRARSSSTSNVSMGSHSPITPQSPALSSARGSYNTGNKGLSSPSLVPDKGNSDMLKPTMDMRS</sequence>
<dbReference type="Pfam" id="PF08693">
    <property type="entry name" value="SKG6"/>
    <property type="match status" value="1"/>
</dbReference>
<feature type="region of interest" description="Disordered" evidence="1">
    <location>
        <begin position="180"/>
        <end position="217"/>
    </location>
</feature>
<feature type="region of interest" description="Disordered" evidence="1">
    <location>
        <begin position="278"/>
        <end position="319"/>
    </location>
</feature>
<name>A0A642UTE1_9ASCO</name>
<feature type="compositionally biased region" description="Polar residues" evidence="1">
    <location>
        <begin position="624"/>
        <end position="664"/>
    </location>
</feature>
<keyword evidence="2" id="KW-0812">Transmembrane</keyword>
<keyword evidence="2" id="KW-1133">Transmembrane helix</keyword>
<dbReference type="InterPro" id="IPR014805">
    <property type="entry name" value="SKG6/TOS2-like"/>
</dbReference>
<keyword evidence="4" id="KW-1185">Reference proteome</keyword>
<feature type="region of interest" description="Disordered" evidence="1">
    <location>
        <begin position="230"/>
        <end position="259"/>
    </location>
</feature>
<evidence type="ECO:0000313" key="3">
    <source>
        <dbReference type="EMBL" id="KAA8902520.1"/>
    </source>
</evidence>
<keyword evidence="2" id="KW-0472">Membrane</keyword>
<dbReference type="OrthoDB" id="4035953at2759"/>
<dbReference type="Proteomes" id="UP000761534">
    <property type="component" value="Unassembled WGS sequence"/>
</dbReference>
<evidence type="ECO:0000256" key="2">
    <source>
        <dbReference type="SAM" id="Phobius"/>
    </source>
</evidence>
<organism evidence="3 4">
    <name type="scientific">Trichomonascus ciferrii</name>
    <dbReference type="NCBI Taxonomy" id="44093"/>
    <lineage>
        <taxon>Eukaryota</taxon>
        <taxon>Fungi</taxon>
        <taxon>Dikarya</taxon>
        <taxon>Ascomycota</taxon>
        <taxon>Saccharomycotina</taxon>
        <taxon>Dipodascomycetes</taxon>
        <taxon>Dipodascales</taxon>
        <taxon>Trichomonascaceae</taxon>
        <taxon>Trichomonascus</taxon>
        <taxon>Trichomonascus ciferrii complex</taxon>
    </lineage>
</organism>